<dbReference type="InterPro" id="IPR036440">
    <property type="entry name" value="Peptidase_C15-like_sf"/>
</dbReference>
<dbReference type="OrthoDB" id="4555199at2"/>
<protein>
    <submittedName>
        <fullName evidence="2">Pyroglutamyl peptidase</fullName>
    </submittedName>
</protein>
<organism evidence="2 3">
    <name type="scientific">Streptomyces paludis</name>
    <dbReference type="NCBI Taxonomy" id="2282738"/>
    <lineage>
        <taxon>Bacteria</taxon>
        <taxon>Bacillati</taxon>
        <taxon>Actinomycetota</taxon>
        <taxon>Actinomycetes</taxon>
        <taxon>Kitasatosporales</taxon>
        <taxon>Streptomycetaceae</taxon>
        <taxon>Streptomyces</taxon>
    </lineage>
</organism>
<dbReference type="EMBL" id="CP031194">
    <property type="protein sequence ID" value="AXG78668.1"/>
    <property type="molecule type" value="Genomic_DNA"/>
</dbReference>
<dbReference type="Proteomes" id="UP000253868">
    <property type="component" value="Chromosome"/>
</dbReference>
<keyword evidence="3" id="KW-1185">Reference proteome</keyword>
<proteinExistence type="predicted"/>
<evidence type="ECO:0000313" key="3">
    <source>
        <dbReference type="Proteomes" id="UP000253868"/>
    </source>
</evidence>
<dbReference type="Gene3D" id="3.40.630.20">
    <property type="entry name" value="Peptidase C15, pyroglutamyl peptidase I-like"/>
    <property type="match status" value="1"/>
</dbReference>
<keyword evidence="1" id="KW-0732">Signal</keyword>
<feature type="chain" id="PRO_5016766261" evidence="1">
    <location>
        <begin position="40"/>
        <end position="432"/>
    </location>
</feature>
<dbReference type="KEGG" id="spad:DVK44_14175"/>
<evidence type="ECO:0000313" key="2">
    <source>
        <dbReference type="EMBL" id="AXG78668.1"/>
    </source>
</evidence>
<sequence length="432" mass="46494">MPSAKLHPHPHPARRRAWGLTLLIAAALLFTGGPLPAVAAPQAGPTDLTVEELRLTQAVPQDILRRSGYGDAGPALDTALRQTQSVAAAEAVVAQHGLQLWKRAVNQARGLTPVVGDLSKEDDRPLYWARLAMSKVLRQWQPVFGLSDASRTALLDKLEISSRGQDSVSWEPLPPDQPWKLNKIVLTGFDPFGLSGDIRASNPSGAAALALDGELVLSDNGRFFRIETIMLPVRWKDFTEGTVERALSEPIARADMFFTVSQGRPGRFDLENYNGAWRGGALDNENASSTGLIPVSDPATQPQWTASTHSHPFIVSVNSGRFPVYNNTQVTEIPVLSPPGTAPVVRPNGPSSVWSTARAGSGGDFLSNEVAYRATLLRDRMGRSGMPGGHVHTPVLEFGSGAVTDAQLVRNRQDILAQLHRIIRVAGAAPLP</sequence>
<name>A0A345HPP4_9ACTN</name>
<accession>A0A345HPP4</accession>
<dbReference type="SUPFAM" id="SSF53182">
    <property type="entry name" value="Pyrrolidone carboxyl peptidase (pyroglutamate aminopeptidase)"/>
    <property type="match status" value="1"/>
</dbReference>
<reference evidence="3" key="1">
    <citation type="submission" date="2018-07" db="EMBL/GenBank/DDBJ databases">
        <authorList>
            <person name="Zhao J."/>
        </authorList>
    </citation>
    <scope>NUCLEOTIDE SEQUENCE [LARGE SCALE GENOMIC DNA]</scope>
    <source>
        <strain evidence="3">GSSD-12</strain>
    </source>
</reference>
<feature type="signal peptide" evidence="1">
    <location>
        <begin position="1"/>
        <end position="39"/>
    </location>
</feature>
<dbReference type="AlphaFoldDB" id="A0A345HPP4"/>
<gene>
    <name evidence="2" type="ORF">DVK44_14175</name>
</gene>
<evidence type="ECO:0000256" key="1">
    <source>
        <dbReference type="SAM" id="SignalP"/>
    </source>
</evidence>
<dbReference type="RefSeq" id="WP_114660008.1">
    <property type="nucleotide sequence ID" value="NZ_CP031194.1"/>
</dbReference>